<keyword evidence="2" id="KW-1185">Reference proteome</keyword>
<evidence type="ECO:0008006" key="3">
    <source>
        <dbReference type="Google" id="ProtNLM"/>
    </source>
</evidence>
<evidence type="ECO:0000313" key="2">
    <source>
        <dbReference type="Proteomes" id="UP000095255"/>
    </source>
</evidence>
<dbReference type="Proteomes" id="UP000095255">
    <property type="component" value="Unassembled WGS sequence"/>
</dbReference>
<proteinExistence type="predicted"/>
<dbReference type="AlphaFoldDB" id="A0A1E5L915"/>
<dbReference type="STRING" id="1390249.BHU72_10190"/>
<reference evidence="1 2" key="1">
    <citation type="submission" date="2016-09" db="EMBL/GenBank/DDBJ databases">
        <title>Desulfuribacillus arsenicus sp. nov., an obligately anaerobic, dissimilatory arsenic- and antimonate-reducing bacterium isolated from anoxic sediments.</title>
        <authorList>
            <person name="Abin C.A."/>
            <person name="Hollibaugh J.T."/>
        </authorList>
    </citation>
    <scope>NUCLEOTIDE SEQUENCE [LARGE SCALE GENOMIC DNA]</scope>
    <source>
        <strain evidence="1 2">MLFW-2</strain>
    </source>
</reference>
<organism evidence="1 2">
    <name type="scientific">Desulfuribacillus stibiiarsenatis</name>
    <dbReference type="NCBI Taxonomy" id="1390249"/>
    <lineage>
        <taxon>Bacteria</taxon>
        <taxon>Bacillati</taxon>
        <taxon>Bacillota</taxon>
        <taxon>Desulfuribacillia</taxon>
        <taxon>Desulfuribacillales</taxon>
        <taxon>Desulfuribacillaceae</taxon>
        <taxon>Desulfuribacillus</taxon>
    </lineage>
</organism>
<protein>
    <recommendedName>
        <fullName evidence="3">Thioredoxin-like fold domain-containing protein</fullName>
    </recommendedName>
</protein>
<dbReference type="EMBL" id="MJAT01000002">
    <property type="protein sequence ID" value="OEH86616.1"/>
    <property type="molecule type" value="Genomic_DNA"/>
</dbReference>
<name>A0A1E5L915_9FIRM</name>
<evidence type="ECO:0000313" key="1">
    <source>
        <dbReference type="EMBL" id="OEH86616.1"/>
    </source>
</evidence>
<accession>A0A1E5L915</accession>
<comment type="caution">
    <text evidence="1">The sequence shown here is derived from an EMBL/GenBank/DDBJ whole genome shotgun (WGS) entry which is preliminary data.</text>
</comment>
<gene>
    <name evidence="1" type="ORF">BHU72_10190</name>
</gene>
<dbReference type="RefSeq" id="WP_069700983.1">
    <property type="nucleotide sequence ID" value="NZ_MJAT01000002.1"/>
</dbReference>
<sequence>MQGPEEVAEMTNVLAQEQISADASVKFINVFSQEAVPFYDDIKKLQAEGRPMPALFINGELRMSAADLSVDEVLKEMKKSNTIN</sequence>